<feature type="compositionally biased region" description="Low complexity" evidence="4">
    <location>
        <begin position="146"/>
        <end position="162"/>
    </location>
</feature>
<gene>
    <name evidence="8" type="ORF">SAMN04487969_102371</name>
</gene>
<protein>
    <submittedName>
        <fullName evidence="8">Protocatechuate 3,4-dioxygenase beta subunit</fullName>
    </submittedName>
</protein>
<name>A0A1I2A9I7_9BACL</name>
<evidence type="ECO:0000256" key="2">
    <source>
        <dbReference type="ARBA" id="ARBA00022964"/>
    </source>
</evidence>
<feature type="domain" description="Intradiol ring-cleavage dioxygenases" evidence="6">
    <location>
        <begin position="169"/>
        <end position="310"/>
    </location>
</feature>
<dbReference type="Pfam" id="PF00775">
    <property type="entry name" value="Dioxygenase_C"/>
    <property type="match status" value="1"/>
</dbReference>
<evidence type="ECO:0000259" key="7">
    <source>
        <dbReference type="Pfam" id="PF07833"/>
    </source>
</evidence>
<evidence type="ECO:0000256" key="5">
    <source>
        <dbReference type="SAM" id="Phobius"/>
    </source>
</evidence>
<dbReference type="SUPFAM" id="SSF49482">
    <property type="entry name" value="Aromatic compound dioxygenase"/>
    <property type="match status" value="1"/>
</dbReference>
<keyword evidence="9" id="KW-1185">Reference proteome</keyword>
<dbReference type="EMBL" id="FONN01000002">
    <property type="protein sequence ID" value="SFE40621.1"/>
    <property type="molecule type" value="Genomic_DNA"/>
</dbReference>
<dbReference type="AlphaFoldDB" id="A0A1I2A9I7"/>
<dbReference type="CDD" id="cd00421">
    <property type="entry name" value="intradiol_dioxygenase"/>
    <property type="match status" value="1"/>
</dbReference>
<dbReference type="Pfam" id="PF07833">
    <property type="entry name" value="Cu_amine_oxidN1"/>
    <property type="match status" value="1"/>
</dbReference>
<keyword evidence="5" id="KW-1133">Transmembrane helix</keyword>
<evidence type="ECO:0000313" key="9">
    <source>
        <dbReference type="Proteomes" id="UP000183410"/>
    </source>
</evidence>
<evidence type="ECO:0000256" key="3">
    <source>
        <dbReference type="ARBA" id="ARBA00023002"/>
    </source>
</evidence>
<dbReference type="OrthoDB" id="9800887at2"/>
<organism evidence="8 9">
    <name type="scientific">Paenibacillus algorifonticola</name>
    <dbReference type="NCBI Taxonomy" id="684063"/>
    <lineage>
        <taxon>Bacteria</taxon>
        <taxon>Bacillati</taxon>
        <taxon>Bacillota</taxon>
        <taxon>Bacilli</taxon>
        <taxon>Bacillales</taxon>
        <taxon>Paenibacillaceae</taxon>
        <taxon>Paenibacillus</taxon>
    </lineage>
</organism>
<keyword evidence="5" id="KW-0812">Transmembrane</keyword>
<dbReference type="PANTHER" id="PTHR33711:SF10">
    <property type="entry name" value="INTRADIOL RING-CLEAVAGE DIOXYGENASES DOMAIN-CONTAINING PROTEIN"/>
    <property type="match status" value="1"/>
</dbReference>
<dbReference type="Proteomes" id="UP000183410">
    <property type="component" value="Unassembled WGS sequence"/>
</dbReference>
<evidence type="ECO:0000259" key="6">
    <source>
        <dbReference type="Pfam" id="PF00775"/>
    </source>
</evidence>
<keyword evidence="2 8" id="KW-0223">Dioxygenase</keyword>
<dbReference type="InterPro" id="IPR012854">
    <property type="entry name" value="Cu_amine_oxidase-like_N"/>
</dbReference>
<feature type="domain" description="Copper amine oxidase-like N-terminal" evidence="7">
    <location>
        <begin position="82"/>
        <end position="120"/>
    </location>
</feature>
<sequence>MDFYVLKLLPILMGKGETAMFKNAGKGYKGFVVGVVITAAVTLPFTTFAQSLQKSISVVYNDIKVNVNGSTVTLKDEAGTVLDPFNYAGSVYVPLRGVSEALGMNVTYDSTSKTVTINGGGGGGQPPTGTPPTGGTGTSGTGSTGTGTTTGATTSGSTDDTGLTQQVTQGPYYVTGTSQLTGGNLNYDSLTGEKIKVKGYVYAGATGTTPVAGAKVEIWQADDSGNYHPNSNGAASSYTASQLSLRGYVLTDANGYYEYTTIYPGEYTGRTRHIHTNTTATGYKSVITQLIIPSLSGDKMTAAQDNIAQSLPAYNQVTFTEVDGLPTTTFNYRLAAN</sequence>
<feature type="transmembrane region" description="Helical" evidence="5">
    <location>
        <begin position="30"/>
        <end position="49"/>
    </location>
</feature>
<dbReference type="InterPro" id="IPR015889">
    <property type="entry name" value="Intradiol_dOase_core"/>
</dbReference>
<reference evidence="9" key="1">
    <citation type="submission" date="2016-10" db="EMBL/GenBank/DDBJ databases">
        <authorList>
            <person name="Varghese N."/>
            <person name="Submissions S."/>
        </authorList>
    </citation>
    <scope>NUCLEOTIDE SEQUENCE [LARGE SCALE GENOMIC DNA]</scope>
    <source>
        <strain evidence="9">CGMCC 1.10223</strain>
    </source>
</reference>
<dbReference type="GO" id="GO:0008199">
    <property type="term" value="F:ferric iron binding"/>
    <property type="evidence" value="ECO:0007669"/>
    <property type="project" value="InterPro"/>
</dbReference>
<dbReference type="SUPFAM" id="SSF55383">
    <property type="entry name" value="Copper amine oxidase, domain N"/>
    <property type="match status" value="1"/>
</dbReference>
<dbReference type="GO" id="GO:0016702">
    <property type="term" value="F:oxidoreductase activity, acting on single donors with incorporation of molecular oxygen, incorporation of two atoms of oxygen"/>
    <property type="evidence" value="ECO:0007669"/>
    <property type="project" value="InterPro"/>
</dbReference>
<dbReference type="InterPro" id="IPR050770">
    <property type="entry name" value="Intradiol_RC_Dioxygenase"/>
</dbReference>
<feature type="region of interest" description="Disordered" evidence="4">
    <location>
        <begin position="115"/>
        <end position="165"/>
    </location>
</feature>
<dbReference type="Gene3D" id="2.60.130.10">
    <property type="entry name" value="Aromatic compound dioxygenase"/>
    <property type="match status" value="1"/>
</dbReference>
<evidence type="ECO:0000313" key="8">
    <source>
        <dbReference type="EMBL" id="SFE40621.1"/>
    </source>
</evidence>
<accession>A0A1I2A9I7</accession>
<dbReference type="InterPro" id="IPR036582">
    <property type="entry name" value="Mao_N_sf"/>
</dbReference>
<dbReference type="PANTHER" id="PTHR33711">
    <property type="entry name" value="DIOXYGENASE, PUTATIVE (AFU_ORTHOLOGUE AFUA_2G02910)-RELATED"/>
    <property type="match status" value="1"/>
</dbReference>
<evidence type="ECO:0000256" key="1">
    <source>
        <dbReference type="ARBA" id="ARBA00007825"/>
    </source>
</evidence>
<proteinExistence type="inferred from homology"/>
<keyword evidence="3" id="KW-0560">Oxidoreductase</keyword>
<comment type="similarity">
    <text evidence="1">Belongs to the intradiol ring-cleavage dioxygenase family.</text>
</comment>
<feature type="compositionally biased region" description="Gly residues" evidence="4">
    <location>
        <begin position="118"/>
        <end position="145"/>
    </location>
</feature>
<evidence type="ECO:0000256" key="4">
    <source>
        <dbReference type="SAM" id="MobiDB-lite"/>
    </source>
</evidence>
<dbReference type="Gene3D" id="3.30.457.10">
    <property type="entry name" value="Copper amine oxidase-like, N-terminal domain"/>
    <property type="match status" value="1"/>
</dbReference>
<dbReference type="InterPro" id="IPR000627">
    <property type="entry name" value="Intradiol_dOase_C"/>
</dbReference>
<keyword evidence="5" id="KW-0472">Membrane</keyword>